<dbReference type="GO" id="GO:0016491">
    <property type="term" value="F:oxidoreductase activity"/>
    <property type="evidence" value="ECO:0007669"/>
    <property type="project" value="UniProtKB-KW"/>
</dbReference>
<keyword evidence="5" id="KW-0408">Iron</keyword>
<sequence>MKNDSRLQPLPEELLQNLPEVVRTELDEYEQQIRDFRRGQIGDVKMQKIRLQLGTYAQRQPGVQMQRIKIPYGDLTPSKLRRLADVADKYANGFMHLTTRQDVQLYYIMLESVPNMMRELADAGITTREACGNTIRNVTATPFSGTSPDDVFDVAPYAKAFTGFMLRNPICQNMGRKVKVAFESNAIKDDAGLRIHDLGFRAQVRQQNGKAERGFQVYVGGGLGSSPMLGHLWSDFLPEEELIPFSAAVIRIFDRYGERKNRMKARMKFLVKKLGFDEFRRRVEEEQKALNIDPSWNSYLAEAHSEEQPPSGTDQLPDAPARTEDDPGYLLWKGSAATVQKSGGHALVQLRIHNGDLATDNARKIADIAGTFANGNIRITIHQNLVLRWVPVDALPALYAALKKEGLDTIGAETIADITACPGADTCRLGITSAKGLATGIDKALQNGLGEYAEVARDLKIKISGCPNACAQHTAANIGFQGGAMSKDGRRVPSEMVFVGGSLAGEETRLAESVIKIPTRNAPLVVKKLIQLYIAERSDGEHFDFVMKRIGKDRLKKELKEFTHVPSFEEAPEFYKDWGHEDEQFDIMTGVKGECAGATVEDKVPTFEEAEASMQQAKAHFIHEDYEVSILESYHAMAHAAHVPLYSKLVDPFTPSQTIWEFENLFVRTGEVDEEWLDIHDRLQDVLQMKPDKELADEMRKMAGTFYDVCFEAEKRLNSKATA</sequence>
<feature type="domain" description="Nitrite/Sulfite reductase ferredoxin-like" evidence="9">
    <location>
        <begin position="340"/>
        <end position="404"/>
    </location>
</feature>
<dbReference type="Gene3D" id="1.20.120.330">
    <property type="entry name" value="Nucleotidyltransferases domain 2"/>
    <property type="match status" value="1"/>
</dbReference>
<gene>
    <name evidence="10" type="ORF">NATSA_01330</name>
</gene>
<dbReference type="EMBL" id="JAFIDN010000001">
    <property type="protein sequence ID" value="MBP3191296.1"/>
    <property type="molecule type" value="Genomic_DNA"/>
</dbReference>
<evidence type="ECO:0000256" key="3">
    <source>
        <dbReference type="ARBA" id="ARBA00022723"/>
    </source>
</evidence>
<evidence type="ECO:0000256" key="4">
    <source>
        <dbReference type="ARBA" id="ARBA00023002"/>
    </source>
</evidence>
<dbReference type="InterPro" id="IPR006066">
    <property type="entry name" value="NO2/SO3_Rdtase_FeS/sirohaem_BS"/>
</dbReference>
<organism evidence="10 11">
    <name type="scientific">Natronogracilivirga saccharolytica</name>
    <dbReference type="NCBI Taxonomy" id="2812953"/>
    <lineage>
        <taxon>Bacteria</taxon>
        <taxon>Pseudomonadati</taxon>
        <taxon>Balneolota</taxon>
        <taxon>Balneolia</taxon>
        <taxon>Balneolales</taxon>
        <taxon>Cyclonatronaceae</taxon>
        <taxon>Natronogracilivirga</taxon>
    </lineage>
</organism>
<dbReference type="InterPro" id="IPR005117">
    <property type="entry name" value="NiRdtase/SiRdtase_haem-b_fer"/>
</dbReference>
<evidence type="ECO:0000313" key="10">
    <source>
        <dbReference type="EMBL" id="MBP3191296.1"/>
    </source>
</evidence>
<dbReference type="InterPro" id="IPR006067">
    <property type="entry name" value="NO2/SO3_Rdtase_4Fe4S_dom"/>
</dbReference>
<dbReference type="PANTHER" id="PTHR32439:SF9">
    <property type="entry name" value="BLR3264 PROTEIN"/>
    <property type="match status" value="1"/>
</dbReference>
<dbReference type="InterPro" id="IPR051329">
    <property type="entry name" value="NIR_SIR_4Fe-4S"/>
</dbReference>
<keyword evidence="3" id="KW-0479">Metal-binding</keyword>
<feature type="domain" description="Nitrite/sulphite reductase 4Fe-4S" evidence="8">
    <location>
        <begin position="414"/>
        <end position="561"/>
    </location>
</feature>
<name>A0A8J7UUB7_9BACT</name>
<keyword evidence="2" id="KW-0349">Heme</keyword>
<evidence type="ECO:0000256" key="1">
    <source>
        <dbReference type="ARBA" id="ARBA00022485"/>
    </source>
</evidence>
<dbReference type="GO" id="GO:0046872">
    <property type="term" value="F:metal ion binding"/>
    <property type="evidence" value="ECO:0007669"/>
    <property type="project" value="UniProtKB-KW"/>
</dbReference>
<dbReference type="InterPro" id="IPR036136">
    <property type="entry name" value="Nit/Sulf_reduc_fer-like_dom_sf"/>
</dbReference>
<evidence type="ECO:0000259" key="8">
    <source>
        <dbReference type="Pfam" id="PF01077"/>
    </source>
</evidence>
<dbReference type="AlphaFoldDB" id="A0A8J7UUB7"/>
<dbReference type="Pfam" id="PF03460">
    <property type="entry name" value="NIR_SIR_ferr"/>
    <property type="match status" value="2"/>
</dbReference>
<dbReference type="GO" id="GO:0020037">
    <property type="term" value="F:heme binding"/>
    <property type="evidence" value="ECO:0007669"/>
    <property type="project" value="InterPro"/>
</dbReference>
<comment type="caution">
    <text evidence="10">The sequence shown here is derived from an EMBL/GenBank/DDBJ whole genome shotgun (WGS) entry which is preliminary data.</text>
</comment>
<evidence type="ECO:0000313" key="11">
    <source>
        <dbReference type="Proteomes" id="UP000673975"/>
    </source>
</evidence>
<evidence type="ECO:0000256" key="2">
    <source>
        <dbReference type="ARBA" id="ARBA00022617"/>
    </source>
</evidence>
<proteinExistence type="predicted"/>
<dbReference type="GO" id="GO:0051539">
    <property type="term" value="F:4 iron, 4 sulfur cluster binding"/>
    <property type="evidence" value="ECO:0007669"/>
    <property type="project" value="UniProtKB-KW"/>
</dbReference>
<dbReference type="Gene3D" id="3.30.413.10">
    <property type="entry name" value="Sulfite Reductase Hemoprotein, domain 1"/>
    <property type="match status" value="2"/>
</dbReference>
<keyword evidence="6" id="KW-0411">Iron-sulfur</keyword>
<dbReference type="SUPFAM" id="SSF56014">
    <property type="entry name" value="Nitrite and sulphite reductase 4Fe-4S domain-like"/>
    <property type="match status" value="2"/>
</dbReference>
<evidence type="ECO:0000256" key="6">
    <source>
        <dbReference type="ARBA" id="ARBA00023014"/>
    </source>
</evidence>
<dbReference type="PRINTS" id="PR00397">
    <property type="entry name" value="SIROHAEM"/>
</dbReference>
<dbReference type="Proteomes" id="UP000673975">
    <property type="component" value="Unassembled WGS sequence"/>
</dbReference>
<feature type="region of interest" description="Disordered" evidence="7">
    <location>
        <begin position="302"/>
        <end position="323"/>
    </location>
</feature>
<evidence type="ECO:0000256" key="7">
    <source>
        <dbReference type="SAM" id="MobiDB-lite"/>
    </source>
</evidence>
<dbReference type="PANTHER" id="PTHR32439">
    <property type="entry name" value="FERREDOXIN--NITRITE REDUCTASE, CHLOROPLASTIC"/>
    <property type="match status" value="1"/>
</dbReference>
<reference evidence="10" key="1">
    <citation type="submission" date="2021-02" db="EMBL/GenBank/DDBJ databases">
        <title>Natronogracilivirga saccharolytica gen. nov. sp. nov. a new anaerobic, haloalkiliphilic carbohydrate-fermenting bacterium from soda lake and proposing of Cyclonatronumiaceae fam. nov. in the phylum Balneolaeota.</title>
        <authorList>
            <person name="Zhilina T.N."/>
            <person name="Sorokin D.Y."/>
            <person name="Zavarzina D.G."/>
            <person name="Toshchakov S.V."/>
            <person name="Kublanov I.V."/>
        </authorList>
    </citation>
    <scope>NUCLEOTIDE SEQUENCE</scope>
    <source>
        <strain evidence="10">Z-1702</strain>
    </source>
</reference>
<accession>A0A8J7UUB7</accession>
<dbReference type="InterPro" id="IPR045854">
    <property type="entry name" value="NO2/SO3_Rdtase_4Fe4S_sf"/>
</dbReference>
<protein>
    <submittedName>
        <fullName evidence="10">Uncharacterized protein</fullName>
    </submittedName>
</protein>
<evidence type="ECO:0000256" key="5">
    <source>
        <dbReference type="ARBA" id="ARBA00023004"/>
    </source>
</evidence>
<evidence type="ECO:0000259" key="9">
    <source>
        <dbReference type="Pfam" id="PF03460"/>
    </source>
</evidence>
<feature type="domain" description="Nitrite/sulphite reductase 4Fe-4S" evidence="8">
    <location>
        <begin position="131"/>
        <end position="286"/>
    </location>
</feature>
<feature type="domain" description="Nitrite/Sulfite reductase ferredoxin-like" evidence="9">
    <location>
        <begin position="56"/>
        <end position="122"/>
    </location>
</feature>
<dbReference type="SUPFAM" id="SSF55124">
    <property type="entry name" value="Nitrite/Sulfite reductase N-terminal domain-like"/>
    <property type="match status" value="2"/>
</dbReference>
<dbReference type="Pfam" id="PF01077">
    <property type="entry name" value="NIR_SIR"/>
    <property type="match status" value="2"/>
</dbReference>
<dbReference type="RefSeq" id="WP_210509650.1">
    <property type="nucleotide sequence ID" value="NZ_JAFIDN010000001.1"/>
</dbReference>
<keyword evidence="11" id="KW-1185">Reference proteome</keyword>
<keyword evidence="4" id="KW-0560">Oxidoreductase</keyword>
<dbReference type="Gene3D" id="3.90.480.10">
    <property type="entry name" value="Sulfite Reductase Hemoprotein,Domain 2"/>
    <property type="match status" value="1"/>
</dbReference>
<keyword evidence="1" id="KW-0004">4Fe-4S</keyword>